<accession>A0A8H4TNJ6</accession>
<sequence>MKGANTTKLGTWNKTLPIDHQERMHGELCAYQTFNFHPDYRDFSLEEHRLEDYKHGKGCNTAHITSPNAEHLFAPDSKLLIKKTLADRGKLQLLQGSGVEIQVGAKTPSPSWDETKSFKTWCLPINLVSHYSPFLNEICNSNVQESSKRIRFQYYQPDIFGLFVEWMYYGSYLSSSSLSISNADAKCCILGEKLGSIEFRNFSMRRLYEQHTRPTFGRPVTCEDAQDVWGNTSPGSKLRKFYMNFIVEHFGSPSKLLGSSADWDVLLQSQSEIRIPLLDKFRQSTFSPSRVGSIDEYLEPNDVPFNLPSQDKSEPISLANVAKTEKAPLFNFDAKLAGKKSSPQQREPFQLSLRSKNYEGAALKFGESTGNTSSPSNKPFQSKEDSASEVDAEPVLGYANQCNSIIDKSDDADKSSETGDGKESTKGATDSSKE</sequence>
<feature type="compositionally biased region" description="Polar residues" evidence="1">
    <location>
        <begin position="368"/>
        <end position="380"/>
    </location>
</feature>
<feature type="region of interest" description="Disordered" evidence="1">
    <location>
        <begin position="365"/>
        <end position="434"/>
    </location>
</feature>
<name>A0A8H4TNJ6_9HYPO</name>
<organism evidence="2 3">
    <name type="scientific">Fusarium gaditjirri</name>
    <dbReference type="NCBI Taxonomy" id="282569"/>
    <lineage>
        <taxon>Eukaryota</taxon>
        <taxon>Fungi</taxon>
        <taxon>Dikarya</taxon>
        <taxon>Ascomycota</taxon>
        <taxon>Pezizomycotina</taxon>
        <taxon>Sordariomycetes</taxon>
        <taxon>Hypocreomycetidae</taxon>
        <taxon>Hypocreales</taxon>
        <taxon>Nectriaceae</taxon>
        <taxon>Fusarium</taxon>
        <taxon>Fusarium nisikadoi species complex</taxon>
    </lineage>
</organism>
<protein>
    <recommendedName>
        <fullName evidence="4">BTB domain-containing protein</fullName>
    </recommendedName>
</protein>
<evidence type="ECO:0000256" key="1">
    <source>
        <dbReference type="SAM" id="MobiDB-lite"/>
    </source>
</evidence>
<feature type="compositionally biased region" description="Basic and acidic residues" evidence="1">
    <location>
        <begin position="407"/>
        <end position="434"/>
    </location>
</feature>
<reference evidence="2" key="2">
    <citation type="submission" date="2020-05" db="EMBL/GenBank/DDBJ databases">
        <authorList>
            <person name="Kim H.-S."/>
            <person name="Proctor R.H."/>
            <person name="Brown D.W."/>
        </authorList>
    </citation>
    <scope>NUCLEOTIDE SEQUENCE</scope>
    <source>
        <strain evidence="2">NRRL 45417</strain>
    </source>
</reference>
<dbReference type="Gene3D" id="3.30.710.10">
    <property type="entry name" value="Potassium Channel Kv1.1, Chain A"/>
    <property type="match status" value="1"/>
</dbReference>
<gene>
    <name evidence="2" type="ORF">FGADI_432</name>
</gene>
<dbReference type="Proteomes" id="UP000604273">
    <property type="component" value="Unassembled WGS sequence"/>
</dbReference>
<evidence type="ECO:0000313" key="2">
    <source>
        <dbReference type="EMBL" id="KAF4961196.1"/>
    </source>
</evidence>
<dbReference type="OrthoDB" id="1022638at2759"/>
<dbReference type="AlphaFoldDB" id="A0A8H4TNJ6"/>
<evidence type="ECO:0000313" key="3">
    <source>
        <dbReference type="Proteomes" id="UP000604273"/>
    </source>
</evidence>
<keyword evidence="3" id="KW-1185">Reference proteome</keyword>
<proteinExistence type="predicted"/>
<evidence type="ECO:0008006" key="4">
    <source>
        <dbReference type="Google" id="ProtNLM"/>
    </source>
</evidence>
<comment type="caution">
    <text evidence="2">The sequence shown here is derived from an EMBL/GenBank/DDBJ whole genome shotgun (WGS) entry which is preliminary data.</text>
</comment>
<dbReference type="InterPro" id="IPR011333">
    <property type="entry name" value="SKP1/BTB/POZ_sf"/>
</dbReference>
<dbReference type="EMBL" id="JABFAI010000007">
    <property type="protein sequence ID" value="KAF4961196.1"/>
    <property type="molecule type" value="Genomic_DNA"/>
</dbReference>
<reference evidence="2" key="1">
    <citation type="journal article" date="2020" name="BMC Genomics">
        <title>Correction to: Identification and distribution of gene clusters required for synthesis of sphingolipid metabolism inhibitors in diverse species of the filamentous fungus Fusarium.</title>
        <authorList>
            <person name="Kim H.S."/>
            <person name="Lohmar J.M."/>
            <person name="Busman M."/>
            <person name="Brown D.W."/>
            <person name="Naumann T.A."/>
            <person name="Divon H.H."/>
            <person name="Lysoe E."/>
            <person name="Uhlig S."/>
            <person name="Proctor R.H."/>
        </authorList>
    </citation>
    <scope>NUCLEOTIDE SEQUENCE</scope>
    <source>
        <strain evidence="2">NRRL 45417</strain>
    </source>
</reference>